<dbReference type="AlphaFoldDB" id="A0A6H1Z6I0"/>
<dbReference type="InterPro" id="IPR002104">
    <property type="entry name" value="Integrase_catalytic"/>
</dbReference>
<gene>
    <name evidence="5" type="ORF">MM171A01067_0006</name>
    <name evidence="4" type="ORF">MM171B00822_0006</name>
</gene>
<feature type="domain" description="Tyr recombinase" evidence="3">
    <location>
        <begin position="1"/>
        <end position="185"/>
    </location>
</feature>
<keyword evidence="2" id="KW-0233">DNA recombination</keyword>
<accession>A0A6H1Z6I0</accession>
<dbReference type="SUPFAM" id="SSF56349">
    <property type="entry name" value="DNA breaking-rejoining enzymes"/>
    <property type="match status" value="1"/>
</dbReference>
<dbReference type="InterPro" id="IPR050090">
    <property type="entry name" value="Tyrosine_recombinase_XerCD"/>
</dbReference>
<dbReference type="Pfam" id="PF00589">
    <property type="entry name" value="Phage_integrase"/>
    <property type="match status" value="1"/>
</dbReference>
<dbReference type="InterPro" id="IPR013762">
    <property type="entry name" value="Integrase-like_cat_sf"/>
</dbReference>
<dbReference type="PANTHER" id="PTHR30349">
    <property type="entry name" value="PHAGE INTEGRASE-RELATED"/>
    <property type="match status" value="1"/>
</dbReference>
<reference evidence="4" key="1">
    <citation type="submission" date="2020-03" db="EMBL/GenBank/DDBJ databases">
        <title>The deep terrestrial virosphere.</title>
        <authorList>
            <person name="Holmfeldt K."/>
            <person name="Nilsson E."/>
            <person name="Simone D."/>
            <person name="Lopez-Fernandez M."/>
            <person name="Wu X."/>
            <person name="de Brujin I."/>
            <person name="Lundin D."/>
            <person name="Andersson A."/>
            <person name="Bertilsson S."/>
            <person name="Dopson M."/>
        </authorList>
    </citation>
    <scope>NUCLEOTIDE SEQUENCE</scope>
    <source>
        <strain evidence="5">MM171A01067</strain>
        <strain evidence="4">MM171B00822</strain>
    </source>
</reference>
<dbReference type="EMBL" id="MT143836">
    <property type="protein sequence ID" value="QJA43493.1"/>
    <property type="molecule type" value="Genomic_DNA"/>
</dbReference>
<dbReference type="InterPro" id="IPR011010">
    <property type="entry name" value="DNA_brk_join_enz"/>
</dbReference>
<organism evidence="4">
    <name type="scientific">viral metagenome</name>
    <dbReference type="NCBI Taxonomy" id="1070528"/>
    <lineage>
        <taxon>unclassified sequences</taxon>
        <taxon>metagenomes</taxon>
        <taxon>organismal metagenomes</taxon>
    </lineage>
</organism>
<dbReference type="GO" id="GO:0003677">
    <property type="term" value="F:DNA binding"/>
    <property type="evidence" value="ECO:0007669"/>
    <property type="project" value="UniProtKB-KW"/>
</dbReference>
<dbReference type="EMBL" id="MT143648">
    <property type="protein sequence ID" value="QJA99396.1"/>
    <property type="molecule type" value="Genomic_DNA"/>
</dbReference>
<name>A0A6H1Z6I0_9ZZZZ</name>
<dbReference type="Gene3D" id="1.10.443.10">
    <property type="entry name" value="Intergrase catalytic core"/>
    <property type="match status" value="1"/>
</dbReference>
<protein>
    <submittedName>
        <fullName evidence="4">Putative site-specific tyrosine recombinase</fullName>
    </submittedName>
</protein>
<evidence type="ECO:0000256" key="1">
    <source>
        <dbReference type="ARBA" id="ARBA00023125"/>
    </source>
</evidence>
<dbReference type="GO" id="GO:0015074">
    <property type="term" value="P:DNA integration"/>
    <property type="evidence" value="ECO:0007669"/>
    <property type="project" value="InterPro"/>
</dbReference>
<dbReference type="PROSITE" id="PS51898">
    <property type="entry name" value="TYR_RECOMBINASE"/>
    <property type="match status" value="1"/>
</dbReference>
<evidence type="ECO:0000259" key="3">
    <source>
        <dbReference type="PROSITE" id="PS51898"/>
    </source>
</evidence>
<dbReference type="CDD" id="cd00397">
    <property type="entry name" value="DNA_BRE_C"/>
    <property type="match status" value="1"/>
</dbReference>
<keyword evidence="1" id="KW-0238">DNA-binding</keyword>
<proteinExistence type="predicted"/>
<evidence type="ECO:0000313" key="4">
    <source>
        <dbReference type="EMBL" id="QJA43493.1"/>
    </source>
</evidence>
<evidence type="ECO:0000313" key="5">
    <source>
        <dbReference type="EMBL" id="QJA99396.1"/>
    </source>
</evidence>
<sequence>MIKILSPGEFKKLEGALGHLQIRDSAILALFMYCGLRVGEVCKLRFRDLIMEGGVFMEVHVPGSISKTGIGRPVPIPPMARFFIDDFIVNEYVPVGTGESSHFLFPGTGGRAHMSVHGVEQLVSRICLKVLHKHVMPHALRHTYATMVLKYSNIREVQILLGHKKLSSTEVYTHPTIQDLSKSVNKTFS</sequence>
<dbReference type="PANTHER" id="PTHR30349:SF41">
    <property type="entry name" value="INTEGRASE_RECOMBINASE PROTEIN MJ0367-RELATED"/>
    <property type="match status" value="1"/>
</dbReference>
<evidence type="ECO:0000256" key="2">
    <source>
        <dbReference type="ARBA" id="ARBA00023172"/>
    </source>
</evidence>
<dbReference type="GO" id="GO:0006310">
    <property type="term" value="P:DNA recombination"/>
    <property type="evidence" value="ECO:0007669"/>
    <property type="project" value="UniProtKB-KW"/>
</dbReference>